<dbReference type="AlphaFoldDB" id="A0AA86VXZ2"/>
<dbReference type="Proteomes" id="UP001189624">
    <property type="component" value="Chromosome 3"/>
</dbReference>
<proteinExistence type="predicted"/>
<accession>A0AA86VXZ2</accession>
<sequence length="136" mass="15106">MKDLARSCSYLDYHKIPSSLSIIEVHEDEVYEVPVGAKVIASSDKTRVEVFAIAGHILGIQGHPELTKRYSKGLAKDAKTSFESAQPDKERWGKMYASWSSQNNQSSYTLQYGHGGGTSDSSMPDKMHMDAGFRDM</sequence>
<evidence type="ECO:0000256" key="1">
    <source>
        <dbReference type="SAM" id="MobiDB-lite"/>
    </source>
</evidence>
<dbReference type="Gene3D" id="3.40.50.880">
    <property type="match status" value="1"/>
</dbReference>
<dbReference type="InterPro" id="IPR044992">
    <property type="entry name" value="ChyE-like"/>
</dbReference>
<evidence type="ECO:0000313" key="2">
    <source>
        <dbReference type="EMBL" id="CAJ1944885.1"/>
    </source>
</evidence>
<protein>
    <recommendedName>
        <fullName evidence="4">Glutamine amidotransferase domain-containing protein</fullName>
    </recommendedName>
</protein>
<dbReference type="EMBL" id="OY731400">
    <property type="protein sequence ID" value="CAJ1944885.1"/>
    <property type="molecule type" value="Genomic_DNA"/>
</dbReference>
<name>A0AA86VXZ2_9FABA</name>
<feature type="compositionally biased region" description="Basic and acidic residues" evidence="1">
    <location>
        <begin position="123"/>
        <end position="136"/>
    </location>
</feature>
<reference evidence="2" key="1">
    <citation type="submission" date="2023-10" db="EMBL/GenBank/DDBJ databases">
        <authorList>
            <person name="Domelevo Entfellner J.-B."/>
        </authorList>
    </citation>
    <scope>NUCLEOTIDE SEQUENCE</scope>
</reference>
<dbReference type="PANTHER" id="PTHR42695">
    <property type="entry name" value="GLUTAMINE AMIDOTRANSFERASE YLR126C-RELATED"/>
    <property type="match status" value="1"/>
</dbReference>
<dbReference type="SUPFAM" id="SSF52317">
    <property type="entry name" value="Class I glutamine amidotransferase-like"/>
    <property type="match status" value="1"/>
</dbReference>
<evidence type="ECO:0008006" key="4">
    <source>
        <dbReference type="Google" id="ProtNLM"/>
    </source>
</evidence>
<feature type="region of interest" description="Disordered" evidence="1">
    <location>
        <begin position="107"/>
        <end position="136"/>
    </location>
</feature>
<gene>
    <name evidence="2" type="ORF">AYBTSS11_LOCUS12160</name>
</gene>
<organism evidence="2 3">
    <name type="scientific">Sphenostylis stenocarpa</name>
    <dbReference type="NCBI Taxonomy" id="92480"/>
    <lineage>
        <taxon>Eukaryota</taxon>
        <taxon>Viridiplantae</taxon>
        <taxon>Streptophyta</taxon>
        <taxon>Embryophyta</taxon>
        <taxon>Tracheophyta</taxon>
        <taxon>Spermatophyta</taxon>
        <taxon>Magnoliopsida</taxon>
        <taxon>eudicotyledons</taxon>
        <taxon>Gunneridae</taxon>
        <taxon>Pentapetalae</taxon>
        <taxon>rosids</taxon>
        <taxon>fabids</taxon>
        <taxon>Fabales</taxon>
        <taxon>Fabaceae</taxon>
        <taxon>Papilionoideae</taxon>
        <taxon>50 kb inversion clade</taxon>
        <taxon>NPAAA clade</taxon>
        <taxon>indigoferoid/millettioid clade</taxon>
        <taxon>Phaseoleae</taxon>
        <taxon>Sphenostylis</taxon>
    </lineage>
</organism>
<dbReference type="Gramene" id="rna-AYBTSS11_LOCUS12160">
    <property type="protein sequence ID" value="CAJ1944885.1"/>
    <property type="gene ID" value="gene-AYBTSS11_LOCUS12160"/>
</dbReference>
<keyword evidence="3" id="KW-1185">Reference proteome</keyword>
<dbReference type="GO" id="GO:0005829">
    <property type="term" value="C:cytosol"/>
    <property type="evidence" value="ECO:0007669"/>
    <property type="project" value="TreeGrafter"/>
</dbReference>
<evidence type="ECO:0000313" key="3">
    <source>
        <dbReference type="Proteomes" id="UP001189624"/>
    </source>
</evidence>
<dbReference type="PANTHER" id="PTHR42695:SF9">
    <property type="entry name" value="GAMMA-GLUTAMYL PEPTIDASE 2-RELATED"/>
    <property type="match status" value="1"/>
</dbReference>
<dbReference type="InterPro" id="IPR029062">
    <property type="entry name" value="Class_I_gatase-like"/>
</dbReference>